<feature type="domain" description="Fe-containing alcohol dehydrogenase-like C-terminal" evidence="3">
    <location>
        <begin position="193"/>
        <end position="348"/>
    </location>
</feature>
<reference evidence="4" key="1">
    <citation type="submission" date="2024-02" db="EMBL/GenBank/DDBJ databases">
        <title>Draft genome sequence of new strains in genus Ureaplasma.</title>
        <authorList>
            <person name="Nakajima Y."/>
            <person name="Segawa T."/>
        </authorList>
    </citation>
    <scope>NUCLEOTIDE SEQUENCE [LARGE SCALE GENOMIC DNA]</scope>
    <source>
        <strain evidence="4">OM1</strain>
    </source>
</reference>
<dbReference type="Proteomes" id="UP001449582">
    <property type="component" value="Unassembled WGS sequence"/>
</dbReference>
<dbReference type="Gene3D" id="3.40.50.1970">
    <property type="match status" value="1"/>
</dbReference>
<dbReference type="InterPro" id="IPR056798">
    <property type="entry name" value="ADH_Fe_C"/>
</dbReference>
<dbReference type="InterPro" id="IPR044731">
    <property type="entry name" value="BDH-like"/>
</dbReference>
<protein>
    <submittedName>
        <fullName evidence="4">Iron-containing alcohol dehydrogenase</fullName>
    </submittedName>
</protein>
<keyword evidence="1" id="KW-0560">Oxidoreductase</keyword>
<evidence type="ECO:0000259" key="3">
    <source>
        <dbReference type="Pfam" id="PF25137"/>
    </source>
</evidence>
<dbReference type="Gene3D" id="1.20.1090.10">
    <property type="entry name" value="Dehydroquinate synthase-like - alpha domain"/>
    <property type="match status" value="1"/>
</dbReference>
<dbReference type="Pfam" id="PF00465">
    <property type="entry name" value="Fe-ADH"/>
    <property type="match status" value="1"/>
</dbReference>
<keyword evidence="5" id="KW-1185">Reference proteome</keyword>
<evidence type="ECO:0000313" key="4">
    <source>
        <dbReference type="EMBL" id="GAA5414701.1"/>
    </source>
</evidence>
<comment type="caution">
    <text evidence="4">The sequence shown here is derived from an EMBL/GenBank/DDBJ whole genome shotgun (WGS) entry which is preliminary data.</text>
</comment>
<gene>
    <name evidence="4" type="ORF">UREOM_4120</name>
</gene>
<evidence type="ECO:0000313" key="5">
    <source>
        <dbReference type="Proteomes" id="UP001449582"/>
    </source>
</evidence>
<name>A0ABP9UA31_9BACT</name>
<dbReference type="CDD" id="cd08187">
    <property type="entry name" value="BDH"/>
    <property type="match status" value="1"/>
</dbReference>
<dbReference type="PANTHER" id="PTHR43633:SF1">
    <property type="entry name" value="ALCOHOL DEHYDROGENASE YQHD"/>
    <property type="match status" value="1"/>
</dbReference>
<organism evidence="4 5">
    <name type="scientific">Ureaplasma ceti</name>
    <dbReference type="NCBI Taxonomy" id="3119530"/>
    <lineage>
        <taxon>Bacteria</taxon>
        <taxon>Bacillati</taxon>
        <taxon>Mycoplasmatota</taxon>
        <taxon>Mycoplasmoidales</taxon>
        <taxon>Mycoplasmoidaceae</taxon>
        <taxon>Ureaplasma</taxon>
    </lineage>
</organism>
<dbReference type="RefSeq" id="WP_353289862.1">
    <property type="nucleotide sequence ID" value="NZ_BAABQM010000002.1"/>
</dbReference>
<evidence type="ECO:0000256" key="1">
    <source>
        <dbReference type="ARBA" id="ARBA00023002"/>
    </source>
</evidence>
<dbReference type="Pfam" id="PF25137">
    <property type="entry name" value="ADH_Fe_C"/>
    <property type="match status" value="1"/>
</dbReference>
<dbReference type="InterPro" id="IPR018211">
    <property type="entry name" value="ADH_Fe_CS"/>
</dbReference>
<dbReference type="EMBL" id="BAABQM010000002">
    <property type="protein sequence ID" value="GAA5414701.1"/>
    <property type="molecule type" value="Genomic_DNA"/>
</dbReference>
<feature type="domain" description="Alcohol dehydrogenase iron-type/glycerol dehydrogenase GldA" evidence="2">
    <location>
        <begin position="8"/>
        <end position="178"/>
    </location>
</feature>
<dbReference type="PANTHER" id="PTHR43633">
    <property type="entry name" value="ALCOHOL DEHYDROGENASE YQHD"/>
    <property type="match status" value="1"/>
</dbReference>
<dbReference type="InterPro" id="IPR001670">
    <property type="entry name" value="ADH_Fe/GldA"/>
</dbReference>
<sequence>MQKLSLKTEYAFGIDSLQTLSDYLLKHEHKKVLLVCGKHSIKVSGLFDEISNLLAQNHIEMVTYFGIKGNPEDTDVMKAAELGFNEQVTAIIAAGGGSVMDSAKIIGIMIANRNIPSVRALNDNYQLAQNPCLPIVAIPTTAATASENNGNSVINLTDGAKVEKMPFWFASGIPQLAIENSQYIGSNSDWNLASGMFDIVAHIIDQYLGVKTFGWTQEYLFANLRNLLKYARRYLNDRHDTEAADNVLWTSTMALNAFTSFGGQQDWNLHCMEHELSAKWDVTHGAGLALLTPTYLRVCLELGDKYRVKLTTMAQEVFKVDTPEAMITALEQFIRDLGLPINWLELNNMDHNPTNAEMREIAHYVGTMPRNKELYVNLTEDLIYEILTRVPRN</sequence>
<accession>A0ABP9UA31</accession>
<dbReference type="PROSITE" id="PS00060">
    <property type="entry name" value="ADH_IRON_2"/>
    <property type="match status" value="1"/>
</dbReference>
<dbReference type="SUPFAM" id="SSF56796">
    <property type="entry name" value="Dehydroquinate synthase-like"/>
    <property type="match status" value="1"/>
</dbReference>
<proteinExistence type="predicted"/>
<evidence type="ECO:0000259" key="2">
    <source>
        <dbReference type="Pfam" id="PF00465"/>
    </source>
</evidence>